<feature type="region of interest" description="Disordered" evidence="1">
    <location>
        <begin position="274"/>
        <end position="293"/>
    </location>
</feature>
<dbReference type="SUPFAM" id="SSF53474">
    <property type="entry name" value="alpha/beta-Hydrolases"/>
    <property type="match status" value="1"/>
</dbReference>
<sequence>MSALLDDEGPTPWRPGLDAGFRAPGSHERPPSWPLFATDLGRALGASGVTALGRSVLRAAPLGDGHPVLVLPGLGAGDASTRVLRRVLRHRGYRAHGWHLGRNLGPTAEVVEGVPARLAELHERYARRVSIVGWSLGGLYARDAARRAPGWVRSVITLGSPVRLTHPAQTRAMGLYRAVSSRHVAPAAMPPPEVDRPALPVPCTSVFSPWDGIVSWRACVEPPGEQAESIGVLGSHFGLGMHPAVLWAVADRLAQPEGRWRPFAPPGALRWLYSEGGADAPGPVEETRPDRAS</sequence>
<proteinExistence type="predicted"/>
<reference evidence="3" key="1">
    <citation type="journal article" date="2019" name="Int. J. Syst. Evol. Microbiol.">
        <title>The Global Catalogue of Microorganisms (GCM) 10K type strain sequencing project: providing services to taxonomists for standard genome sequencing and annotation.</title>
        <authorList>
            <consortium name="The Broad Institute Genomics Platform"/>
            <consortium name="The Broad Institute Genome Sequencing Center for Infectious Disease"/>
            <person name="Wu L."/>
            <person name="Ma J."/>
        </authorList>
    </citation>
    <scope>NUCLEOTIDE SEQUENCE [LARGE SCALE GENOMIC DNA]</scope>
    <source>
        <strain evidence="3">CCUG 50347</strain>
    </source>
</reference>
<keyword evidence="3" id="KW-1185">Reference proteome</keyword>
<name>A0ABV9RP14_9PSEU</name>
<dbReference type="EMBL" id="JBHSIM010000048">
    <property type="protein sequence ID" value="MFC4835239.1"/>
    <property type="molecule type" value="Genomic_DNA"/>
</dbReference>
<evidence type="ECO:0000313" key="2">
    <source>
        <dbReference type="EMBL" id="MFC4835239.1"/>
    </source>
</evidence>
<organism evidence="2 3">
    <name type="scientific">Actinomycetospora chibensis</name>
    <dbReference type="NCBI Taxonomy" id="663606"/>
    <lineage>
        <taxon>Bacteria</taxon>
        <taxon>Bacillati</taxon>
        <taxon>Actinomycetota</taxon>
        <taxon>Actinomycetes</taxon>
        <taxon>Pseudonocardiales</taxon>
        <taxon>Pseudonocardiaceae</taxon>
        <taxon>Actinomycetospora</taxon>
    </lineage>
</organism>
<dbReference type="InterPro" id="IPR029058">
    <property type="entry name" value="AB_hydrolase_fold"/>
</dbReference>
<comment type="caution">
    <text evidence="2">The sequence shown here is derived from an EMBL/GenBank/DDBJ whole genome shotgun (WGS) entry which is preliminary data.</text>
</comment>
<gene>
    <name evidence="2" type="ORF">ACFPEL_22715</name>
</gene>
<dbReference type="RefSeq" id="WP_274186943.1">
    <property type="nucleotide sequence ID" value="NZ_BAABHN010000048.1"/>
</dbReference>
<accession>A0ABV9RP14</accession>
<evidence type="ECO:0000256" key="1">
    <source>
        <dbReference type="SAM" id="MobiDB-lite"/>
    </source>
</evidence>
<protein>
    <submittedName>
        <fullName evidence="2">Esterase/lipase family protein</fullName>
    </submittedName>
</protein>
<evidence type="ECO:0000313" key="3">
    <source>
        <dbReference type="Proteomes" id="UP001595909"/>
    </source>
</evidence>
<dbReference type="Gene3D" id="3.40.50.1820">
    <property type="entry name" value="alpha/beta hydrolase"/>
    <property type="match status" value="1"/>
</dbReference>
<feature type="region of interest" description="Disordered" evidence="1">
    <location>
        <begin position="1"/>
        <end position="29"/>
    </location>
</feature>
<dbReference type="Proteomes" id="UP001595909">
    <property type="component" value="Unassembled WGS sequence"/>
</dbReference>